<evidence type="ECO:0008006" key="3">
    <source>
        <dbReference type="Google" id="ProtNLM"/>
    </source>
</evidence>
<keyword evidence="2" id="KW-1185">Reference proteome</keyword>
<dbReference type="STRING" id="39966.A0A369J4B5"/>
<dbReference type="EMBL" id="LUEZ02000137">
    <property type="protein sequence ID" value="RDB15980.1"/>
    <property type="molecule type" value="Genomic_DNA"/>
</dbReference>
<comment type="caution">
    <text evidence="1">The sequence shown here is derived from an EMBL/GenBank/DDBJ whole genome shotgun (WGS) entry which is preliminary data.</text>
</comment>
<reference evidence="1" key="1">
    <citation type="submission" date="2018-04" db="EMBL/GenBank/DDBJ databases">
        <title>Whole genome sequencing of Hypsizygus marmoreus.</title>
        <authorList>
            <person name="Choi I.-G."/>
            <person name="Min B."/>
            <person name="Kim J.-G."/>
            <person name="Kim S."/>
            <person name="Oh Y.-L."/>
            <person name="Kong W.-S."/>
            <person name="Park H."/>
            <person name="Jeong J."/>
            <person name="Song E.-S."/>
        </authorList>
    </citation>
    <scope>NUCLEOTIDE SEQUENCE [LARGE SCALE GENOMIC DNA]</scope>
    <source>
        <strain evidence="1">51987-8</strain>
    </source>
</reference>
<accession>A0A369J4B5</accession>
<sequence>MHHALAIPEILHSIFSHLEQTAPERDVAFENSTVFPILGPEPIPPEKGNGAALANAARCCKAFSIPALDILWSHQKSILPLLKILPSFKKSDENRKYMLTDMIQEYQFKRLQSFASRIRSMERYKVDSIDDLVFLQITELLKGQPLTPMLHTLTFPISNSIFLLISPRLCNITVVRQLSANKASILLQSLICKSPTLKNFSSFNCDMFSLNPSNWATLARLEHLQSLEIRNVLELDKNGLCMVLGMQQLTKLSLSFDQPIPQFTLPPTTQTYALRVLVLSAQTHFVKGLLACLVATPLTTLRIVYEDSGDIAYEESWLARLAVIAHWSDSLSELELQDPDVDGSGRLGVDSGVVRDISVLDPLLKVRGLRKLIFRPNITFDFSDDDFGRLARAWPAMEYLHFDLWGGIKVPSATFAALDAFVTCCPHLHSLSIRFDASRLPPSPRITTHRLRYLYIDYPIVEPINQVARYLDALCPVVAWVDGSDSLDITVAAQNGIVVGAPVDFFGKRRWNEVADMVKLCQVGRADDKQRHKLVTRGFLL</sequence>
<organism evidence="1 2">
    <name type="scientific">Hypsizygus marmoreus</name>
    <name type="common">White beech mushroom</name>
    <name type="synonym">Agaricus marmoreus</name>
    <dbReference type="NCBI Taxonomy" id="39966"/>
    <lineage>
        <taxon>Eukaryota</taxon>
        <taxon>Fungi</taxon>
        <taxon>Dikarya</taxon>
        <taxon>Basidiomycota</taxon>
        <taxon>Agaricomycotina</taxon>
        <taxon>Agaricomycetes</taxon>
        <taxon>Agaricomycetidae</taxon>
        <taxon>Agaricales</taxon>
        <taxon>Tricholomatineae</taxon>
        <taxon>Lyophyllaceae</taxon>
        <taxon>Hypsizygus</taxon>
    </lineage>
</organism>
<evidence type="ECO:0000313" key="2">
    <source>
        <dbReference type="Proteomes" id="UP000076154"/>
    </source>
</evidence>
<dbReference type="OrthoDB" id="3543113at2759"/>
<dbReference type="Gene3D" id="3.80.10.10">
    <property type="entry name" value="Ribonuclease Inhibitor"/>
    <property type="match status" value="1"/>
</dbReference>
<evidence type="ECO:0000313" key="1">
    <source>
        <dbReference type="EMBL" id="RDB15980.1"/>
    </source>
</evidence>
<dbReference type="AlphaFoldDB" id="A0A369J4B5"/>
<dbReference type="Proteomes" id="UP000076154">
    <property type="component" value="Unassembled WGS sequence"/>
</dbReference>
<dbReference type="InterPro" id="IPR032675">
    <property type="entry name" value="LRR_dom_sf"/>
</dbReference>
<dbReference type="InParanoid" id="A0A369J4B5"/>
<name>A0A369J4B5_HYPMA</name>
<dbReference type="SUPFAM" id="SSF52047">
    <property type="entry name" value="RNI-like"/>
    <property type="match status" value="1"/>
</dbReference>
<proteinExistence type="predicted"/>
<gene>
    <name evidence="1" type="ORF">Hypma_003605</name>
</gene>
<protein>
    <recommendedName>
        <fullName evidence="3">F-box domain-containing protein</fullName>
    </recommendedName>
</protein>